<sequence>TYGHRFKKFSHPVRSGLYKLEIGGLVVRWVTTGESPLSYVFEKLFHFYDFLLKHVIHLGIRKVVFPDRSIMPHYTQPVLTIPTSPNAAHGS</sequence>
<gene>
    <name evidence="1" type="ORF">COCVIDRAFT_112081</name>
</gene>
<protein>
    <submittedName>
        <fullName evidence="1">Uncharacterized protein</fullName>
    </submittedName>
</protein>
<reference evidence="1 2" key="1">
    <citation type="journal article" date="2013" name="PLoS Genet.">
        <title>Comparative genome structure, secondary metabolite, and effector coding capacity across Cochliobolus pathogens.</title>
        <authorList>
            <person name="Condon B.J."/>
            <person name="Leng Y."/>
            <person name="Wu D."/>
            <person name="Bushley K.E."/>
            <person name="Ohm R.A."/>
            <person name="Otillar R."/>
            <person name="Martin J."/>
            <person name="Schackwitz W."/>
            <person name="Grimwood J."/>
            <person name="MohdZainudin N."/>
            <person name="Xue C."/>
            <person name="Wang R."/>
            <person name="Manning V.A."/>
            <person name="Dhillon B."/>
            <person name="Tu Z.J."/>
            <person name="Steffenson B.J."/>
            <person name="Salamov A."/>
            <person name="Sun H."/>
            <person name="Lowry S."/>
            <person name="LaButti K."/>
            <person name="Han J."/>
            <person name="Copeland A."/>
            <person name="Lindquist E."/>
            <person name="Barry K."/>
            <person name="Schmutz J."/>
            <person name="Baker S.E."/>
            <person name="Ciuffetti L.M."/>
            <person name="Grigoriev I.V."/>
            <person name="Zhong S."/>
            <person name="Turgeon B.G."/>
        </authorList>
    </citation>
    <scope>NUCLEOTIDE SEQUENCE [LARGE SCALE GENOMIC DNA]</scope>
    <source>
        <strain evidence="1 2">FI3</strain>
    </source>
</reference>
<dbReference type="Proteomes" id="UP000054337">
    <property type="component" value="Unassembled WGS sequence"/>
</dbReference>
<dbReference type="RefSeq" id="XP_014551745.1">
    <property type="nucleotide sequence ID" value="XM_014696259.1"/>
</dbReference>
<accession>W7E152</accession>
<feature type="non-terminal residue" evidence="1">
    <location>
        <position position="1"/>
    </location>
</feature>
<dbReference type="OrthoDB" id="3695292at2759"/>
<keyword evidence="2" id="KW-1185">Reference proteome</keyword>
<proteinExistence type="predicted"/>
<dbReference type="GeneID" id="26250100"/>
<dbReference type="AlphaFoldDB" id="W7E152"/>
<name>W7E152_BIPV3</name>
<organism evidence="1 2">
    <name type="scientific">Bipolaris victoriae (strain FI3)</name>
    <name type="common">Victoria blight of oats agent</name>
    <name type="synonym">Cochliobolus victoriae</name>
    <dbReference type="NCBI Taxonomy" id="930091"/>
    <lineage>
        <taxon>Eukaryota</taxon>
        <taxon>Fungi</taxon>
        <taxon>Dikarya</taxon>
        <taxon>Ascomycota</taxon>
        <taxon>Pezizomycotina</taxon>
        <taxon>Dothideomycetes</taxon>
        <taxon>Pleosporomycetidae</taxon>
        <taxon>Pleosporales</taxon>
        <taxon>Pleosporineae</taxon>
        <taxon>Pleosporaceae</taxon>
        <taxon>Bipolaris</taxon>
    </lineage>
</organism>
<evidence type="ECO:0000313" key="1">
    <source>
        <dbReference type="EMBL" id="EUN22171.1"/>
    </source>
</evidence>
<evidence type="ECO:0000313" key="2">
    <source>
        <dbReference type="Proteomes" id="UP000054337"/>
    </source>
</evidence>
<dbReference type="HOGENOM" id="CLU_2432771_0_0_1"/>
<dbReference type="EMBL" id="KI968820">
    <property type="protein sequence ID" value="EUN22171.1"/>
    <property type="molecule type" value="Genomic_DNA"/>
</dbReference>